<dbReference type="Proteomes" id="UP000036681">
    <property type="component" value="Unplaced"/>
</dbReference>
<evidence type="ECO:0000313" key="1">
    <source>
        <dbReference type="Proteomes" id="UP000036681"/>
    </source>
</evidence>
<accession>A0A0M3I4Z5</accession>
<sequence length="94" mass="10722">MRAGTAFGHIRKRFFNSAAENGHREDPMLIKMILKETPEEKSEGIRSGFIDSHPMIPLLRSIFIKKLGTALRSRSPIVYKVRSCCFIKGITFHC</sequence>
<evidence type="ECO:0000313" key="2">
    <source>
        <dbReference type="WBParaSite" id="ALUE_0001193401-mRNA-1"/>
    </source>
</evidence>
<organism evidence="1 2">
    <name type="scientific">Ascaris lumbricoides</name>
    <name type="common">Giant roundworm</name>
    <dbReference type="NCBI Taxonomy" id="6252"/>
    <lineage>
        <taxon>Eukaryota</taxon>
        <taxon>Metazoa</taxon>
        <taxon>Ecdysozoa</taxon>
        <taxon>Nematoda</taxon>
        <taxon>Chromadorea</taxon>
        <taxon>Rhabditida</taxon>
        <taxon>Spirurina</taxon>
        <taxon>Ascaridomorpha</taxon>
        <taxon>Ascaridoidea</taxon>
        <taxon>Ascarididae</taxon>
        <taxon>Ascaris</taxon>
    </lineage>
</organism>
<protein>
    <submittedName>
        <fullName evidence="2">Peptidase M48 domain-containing protein</fullName>
    </submittedName>
</protein>
<reference evidence="2" key="1">
    <citation type="submission" date="2017-02" db="UniProtKB">
        <authorList>
            <consortium name="WormBaseParasite"/>
        </authorList>
    </citation>
    <scope>IDENTIFICATION</scope>
</reference>
<dbReference type="WBParaSite" id="ALUE_0001193401-mRNA-1">
    <property type="protein sequence ID" value="ALUE_0001193401-mRNA-1"/>
    <property type="gene ID" value="ALUE_0001193401"/>
</dbReference>
<keyword evidence="1" id="KW-1185">Reference proteome</keyword>
<name>A0A0M3I4Z5_ASCLU</name>
<dbReference type="AlphaFoldDB" id="A0A0M3I4Z5"/>
<proteinExistence type="predicted"/>